<proteinExistence type="predicted"/>
<organism evidence="1">
    <name type="scientific">marine metagenome</name>
    <dbReference type="NCBI Taxonomy" id="408172"/>
    <lineage>
        <taxon>unclassified sequences</taxon>
        <taxon>metagenomes</taxon>
        <taxon>ecological metagenomes</taxon>
    </lineage>
</organism>
<reference evidence="1" key="1">
    <citation type="submission" date="2018-05" db="EMBL/GenBank/DDBJ databases">
        <authorList>
            <person name="Lanie J.A."/>
            <person name="Ng W.-L."/>
            <person name="Kazmierczak K.M."/>
            <person name="Andrzejewski T.M."/>
            <person name="Davidsen T.M."/>
            <person name="Wayne K.J."/>
            <person name="Tettelin H."/>
            <person name="Glass J.I."/>
            <person name="Rusch D."/>
            <person name="Podicherti R."/>
            <person name="Tsui H.-C.T."/>
            <person name="Winkler M.E."/>
        </authorList>
    </citation>
    <scope>NUCLEOTIDE SEQUENCE</scope>
</reference>
<gene>
    <name evidence="1" type="ORF">METZ01_LOCUS19036</name>
</gene>
<feature type="non-terminal residue" evidence="1">
    <location>
        <position position="1"/>
    </location>
</feature>
<accession>A0A381PGR8</accession>
<dbReference type="AlphaFoldDB" id="A0A381PGR8"/>
<dbReference type="EMBL" id="UINC01000977">
    <property type="protein sequence ID" value="SUZ66182.1"/>
    <property type="molecule type" value="Genomic_DNA"/>
</dbReference>
<name>A0A381PGR8_9ZZZZ</name>
<evidence type="ECO:0000313" key="1">
    <source>
        <dbReference type="EMBL" id="SUZ66182.1"/>
    </source>
</evidence>
<sequence>VVVICETDGCVVPGNDVEEVADGALVEVGVTRRATDDVVVIELVGMVNGSANRVASSSAQATAEKIRAANMSKRKVAAGPGSPETLNWRRDLVMVDEILLVGNHHTVMVNSYPMFILVK</sequence>
<protein>
    <submittedName>
        <fullName evidence="1">Uncharacterized protein</fullName>
    </submittedName>
</protein>